<name>A0A383BNI0_9ZZZZ</name>
<organism evidence="1">
    <name type="scientific">marine metagenome</name>
    <dbReference type="NCBI Taxonomy" id="408172"/>
    <lineage>
        <taxon>unclassified sequences</taxon>
        <taxon>metagenomes</taxon>
        <taxon>ecological metagenomes</taxon>
    </lineage>
</organism>
<protein>
    <submittedName>
        <fullName evidence="1">Uncharacterized protein</fullName>
    </submittedName>
</protein>
<evidence type="ECO:0000313" key="1">
    <source>
        <dbReference type="EMBL" id="SVE20948.1"/>
    </source>
</evidence>
<accession>A0A383BNI0</accession>
<reference evidence="1" key="1">
    <citation type="submission" date="2018-05" db="EMBL/GenBank/DDBJ databases">
        <authorList>
            <person name="Lanie J.A."/>
            <person name="Ng W.-L."/>
            <person name="Kazmierczak K.M."/>
            <person name="Andrzejewski T.M."/>
            <person name="Davidsen T.M."/>
            <person name="Wayne K.J."/>
            <person name="Tettelin H."/>
            <person name="Glass J.I."/>
            <person name="Rusch D."/>
            <person name="Podicherti R."/>
            <person name="Tsui H.-C.T."/>
            <person name="Winkler M.E."/>
        </authorList>
    </citation>
    <scope>NUCLEOTIDE SEQUENCE</scope>
</reference>
<gene>
    <name evidence="1" type="ORF">METZ01_LOCUS473802</name>
</gene>
<sequence length="111" mass="12616">MPITLVRSENTHCLWKHCRKTFLDEIGTLTGPGSYPSFLWVTNRNLRDSFLGYAQARGLKGWLGPPFKTWSELPESFAIRDKTIGLLTRQLLIGQIAKETAETIGFNSFKK</sequence>
<dbReference type="EMBL" id="UINC01201557">
    <property type="protein sequence ID" value="SVE20948.1"/>
    <property type="molecule type" value="Genomic_DNA"/>
</dbReference>
<proteinExistence type="predicted"/>
<feature type="non-terminal residue" evidence="1">
    <location>
        <position position="111"/>
    </location>
</feature>
<dbReference type="AlphaFoldDB" id="A0A383BNI0"/>